<feature type="region of interest" description="Disordered" evidence="1">
    <location>
        <begin position="47"/>
        <end position="68"/>
    </location>
</feature>
<feature type="region of interest" description="Disordered" evidence="1">
    <location>
        <begin position="1"/>
        <end position="35"/>
    </location>
</feature>
<accession>A0A4Z2IAR5</accession>
<keyword evidence="3" id="KW-1185">Reference proteome</keyword>
<evidence type="ECO:0000256" key="1">
    <source>
        <dbReference type="SAM" id="MobiDB-lite"/>
    </source>
</evidence>
<feature type="compositionally biased region" description="Polar residues" evidence="1">
    <location>
        <begin position="47"/>
        <end position="60"/>
    </location>
</feature>
<reference evidence="2 3" key="1">
    <citation type="submission" date="2019-03" db="EMBL/GenBank/DDBJ databases">
        <title>First draft genome of Liparis tanakae, snailfish: a comprehensive survey of snailfish specific genes.</title>
        <authorList>
            <person name="Kim W."/>
            <person name="Song I."/>
            <person name="Jeong J.-H."/>
            <person name="Kim D."/>
            <person name="Kim S."/>
            <person name="Ryu S."/>
            <person name="Song J.Y."/>
            <person name="Lee S.K."/>
        </authorList>
    </citation>
    <scope>NUCLEOTIDE SEQUENCE [LARGE SCALE GENOMIC DNA]</scope>
    <source>
        <tissue evidence="2">Muscle</tissue>
    </source>
</reference>
<evidence type="ECO:0000313" key="3">
    <source>
        <dbReference type="Proteomes" id="UP000314294"/>
    </source>
</evidence>
<proteinExistence type="predicted"/>
<protein>
    <submittedName>
        <fullName evidence="2">Uncharacterized protein</fullName>
    </submittedName>
</protein>
<dbReference type="EMBL" id="SRLO01000107">
    <property type="protein sequence ID" value="TNN75088.1"/>
    <property type="molecule type" value="Genomic_DNA"/>
</dbReference>
<organism evidence="2 3">
    <name type="scientific">Liparis tanakae</name>
    <name type="common">Tanaka's snailfish</name>
    <dbReference type="NCBI Taxonomy" id="230148"/>
    <lineage>
        <taxon>Eukaryota</taxon>
        <taxon>Metazoa</taxon>
        <taxon>Chordata</taxon>
        <taxon>Craniata</taxon>
        <taxon>Vertebrata</taxon>
        <taxon>Euteleostomi</taxon>
        <taxon>Actinopterygii</taxon>
        <taxon>Neopterygii</taxon>
        <taxon>Teleostei</taxon>
        <taxon>Neoteleostei</taxon>
        <taxon>Acanthomorphata</taxon>
        <taxon>Eupercaria</taxon>
        <taxon>Perciformes</taxon>
        <taxon>Cottioidei</taxon>
        <taxon>Cottales</taxon>
        <taxon>Liparidae</taxon>
        <taxon>Liparis</taxon>
    </lineage>
</organism>
<comment type="caution">
    <text evidence="2">The sequence shown here is derived from an EMBL/GenBank/DDBJ whole genome shotgun (WGS) entry which is preliminary data.</text>
</comment>
<dbReference type="Proteomes" id="UP000314294">
    <property type="component" value="Unassembled WGS sequence"/>
</dbReference>
<dbReference type="AlphaFoldDB" id="A0A4Z2IAR5"/>
<evidence type="ECO:0000313" key="2">
    <source>
        <dbReference type="EMBL" id="TNN75088.1"/>
    </source>
</evidence>
<sequence>MTRSDAMVDVPFTEDDTARKRRKEKKKEMLQNYGVYHHGNRQSQVECASEGTKAQRQRQQQHAEDNRITPYSCGRLKEPLTAELWRPQPVLKGTVHRQEHIAAVFQTRLEEGSPRGHGGKLCLCCGFDQQVAEGKKFALLLTRSHSLRYTWLKPL</sequence>
<gene>
    <name evidence="2" type="ORF">EYF80_014661</name>
</gene>
<name>A0A4Z2IAR5_9TELE</name>